<dbReference type="EMBL" id="CP017904">
    <property type="protein sequence ID" value="ARP21713.1"/>
    <property type="molecule type" value="Genomic_DNA"/>
</dbReference>
<geneLocation type="plasmid" evidence="8">
    <name>pL289</name>
</geneLocation>
<comment type="catalytic activity">
    <reaction evidence="6">
        <text>a 2'-deoxycytidine in DNA + S-adenosyl-L-methionine = a 5-methyl-2'-deoxycytidine in DNA + S-adenosyl-L-homocysteine + H(+)</text>
        <dbReference type="Rhea" id="RHEA:13681"/>
        <dbReference type="Rhea" id="RHEA-COMP:11369"/>
        <dbReference type="Rhea" id="RHEA-COMP:11370"/>
        <dbReference type="ChEBI" id="CHEBI:15378"/>
        <dbReference type="ChEBI" id="CHEBI:57856"/>
        <dbReference type="ChEBI" id="CHEBI:59789"/>
        <dbReference type="ChEBI" id="CHEBI:85452"/>
        <dbReference type="ChEBI" id="CHEBI:85454"/>
        <dbReference type="EC" id="2.1.1.37"/>
    </reaction>
</comment>
<sequence length="419" mass="47010">MSFNQFFPFLEICAGISSFHVGSQSIENMDFHCIGASEVDDFCNTYLDEQGINIIGDVKYLALPENEHPYSEICQNEDIPACELNNDISSITMNDLLEGVVEFPRALISGFPCQSLSSANTSESRGINGPKSDLFHVLMEKVELLMPELVILENSSNFTFGGLELAVQQLTDLGYKVEWDVASCTAFGYPYYRHRCFVIGYNISSPLFHTPTNVLDVVAQKFATKQPGDVFPLMEHHTPDLIDQICTLETKGNFRRHRVAALGNSINVDQAKAILQSIADLYTEPSLHSDTVNTRNIPCRLDELEVHKKSGFKKFPSRGYAYKDQVFYGERDLNLNPPLNQFKHLSMMASLIRNDHKNNFSTSSRLNRPGSLGGLVGFFMKELGFDEGAINPPYCEAFMGFPRNSTKVESKLIRNKLLP</sequence>
<dbReference type="GO" id="GO:0032259">
    <property type="term" value="P:methylation"/>
    <property type="evidence" value="ECO:0007669"/>
    <property type="project" value="UniProtKB-KW"/>
</dbReference>
<evidence type="ECO:0000256" key="4">
    <source>
        <dbReference type="ARBA" id="ARBA00022691"/>
    </source>
</evidence>
<keyword evidence="3 7" id="KW-0808">Transferase</keyword>
<dbReference type="RefSeq" id="WP_025767398.1">
    <property type="nucleotide sequence ID" value="NZ_CP017893.1"/>
</dbReference>
<dbReference type="PROSITE" id="PS51679">
    <property type="entry name" value="SAM_MT_C5"/>
    <property type="match status" value="1"/>
</dbReference>
<dbReference type="Gene3D" id="3.40.50.150">
    <property type="entry name" value="Vaccinia Virus protein VP39"/>
    <property type="match status" value="1"/>
</dbReference>
<dbReference type="InterPro" id="IPR050390">
    <property type="entry name" value="C5-Methyltransferase"/>
</dbReference>
<evidence type="ECO:0000256" key="5">
    <source>
        <dbReference type="ARBA" id="ARBA00022747"/>
    </source>
</evidence>
<proteinExistence type="inferred from homology"/>
<accession>A0A1W6TLS1</accession>
<dbReference type="SUPFAM" id="SSF53335">
    <property type="entry name" value="S-adenosyl-L-methionine-dependent methyltransferases"/>
    <property type="match status" value="1"/>
</dbReference>
<evidence type="ECO:0000256" key="7">
    <source>
        <dbReference type="PROSITE-ProRule" id="PRU01016"/>
    </source>
</evidence>
<comment type="similarity">
    <text evidence="7">Belongs to the class I-like SAM-binding methyltransferase superfamily. C5-methyltransferase family.</text>
</comment>
<reference evidence="8" key="1">
    <citation type="submission" date="2016-10" db="EMBL/GenBank/DDBJ databases">
        <title>The High Quality Genome of Vibrio alginolyticus K01M1.</title>
        <authorList>
            <person name="Wendling C."/>
            <person name="Chibani C.M."/>
            <person name="Hertel R."/>
            <person name="Sproer C."/>
            <person name="Bunk B."/>
            <person name="Overmann J."/>
            <person name="Roth O."/>
            <person name="Liesegang H."/>
        </authorList>
    </citation>
    <scope>NUCLEOTIDE SEQUENCE</scope>
    <source>
        <strain evidence="8">K05K4</strain>
        <plasmid evidence="8">pL289</plasmid>
    </source>
</reference>
<evidence type="ECO:0000256" key="1">
    <source>
        <dbReference type="ARBA" id="ARBA00011975"/>
    </source>
</evidence>
<name>A0A1W6TLS1_VIBAL</name>
<dbReference type="Pfam" id="PF00145">
    <property type="entry name" value="DNA_methylase"/>
    <property type="match status" value="1"/>
</dbReference>
<evidence type="ECO:0000256" key="2">
    <source>
        <dbReference type="ARBA" id="ARBA00022603"/>
    </source>
</evidence>
<keyword evidence="4 7" id="KW-0949">S-adenosyl-L-methionine</keyword>
<dbReference type="GO" id="GO:0044027">
    <property type="term" value="P:negative regulation of gene expression via chromosomal CpG island methylation"/>
    <property type="evidence" value="ECO:0007669"/>
    <property type="project" value="TreeGrafter"/>
</dbReference>
<gene>
    <name evidence="8" type="ORF">K05K4_50040</name>
</gene>
<protein>
    <recommendedName>
        <fullName evidence="1">DNA (cytosine-5-)-methyltransferase</fullName>
        <ecNumber evidence="1">2.1.1.37</ecNumber>
    </recommendedName>
</protein>
<feature type="active site" evidence="7">
    <location>
        <position position="113"/>
    </location>
</feature>
<dbReference type="PANTHER" id="PTHR10629:SF52">
    <property type="entry name" value="DNA (CYTOSINE-5)-METHYLTRANSFERASE 1"/>
    <property type="match status" value="1"/>
</dbReference>
<keyword evidence="2 7" id="KW-0489">Methyltransferase</keyword>
<dbReference type="InterPro" id="IPR001525">
    <property type="entry name" value="C5_MeTfrase"/>
</dbReference>
<dbReference type="InterPro" id="IPR029063">
    <property type="entry name" value="SAM-dependent_MTases_sf"/>
</dbReference>
<dbReference type="GO" id="GO:0003677">
    <property type="term" value="F:DNA binding"/>
    <property type="evidence" value="ECO:0007669"/>
    <property type="project" value="TreeGrafter"/>
</dbReference>
<keyword evidence="5" id="KW-0680">Restriction system</keyword>
<evidence type="ECO:0000256" key="6">
    <source>
        <dbReference type="ARBA" id="ARBA00047422"/>
    </source>
</evidence>
<evidence type="ECO:0000313" key="8">
    <source>
        <dbReference type="EMBL" id="ARP21713.1"/>
    </source>
</evidence>
<keyword evidence="8" id="KW-0614">Plasmid</keyword>
<dbReference type="PANTHER" id="PTHR10629">
    <property type="entry name" value="CYTOSINE-SPECIFIC METHYLTRANSFERASE"/>
    <property type="match status" value="1"/>
</dbReference>
<organism evidence="8">
    <name type="scientific">Vibrio alginolyticus</name>
    <dbReference type="NCBI Taxonomy" id="663"/>
    <lineage>
        <taxon>Bacteria</taxon>
        <taxon>Pseudomonadati</taxon>
        <taxon>Pseudomonadota</taxon>
        <taxon>Gammaproteobacteria</taxon>
        <taxon>Vibrionales</taxon>
        <taxon>Vibrionaceae</taxon>
        <taxon>Vibrio</taxon>
    </lineage>
</organism>
<evidence type="ECO:0000256" key="3">
    <source>
        <dbReference type="ARBA" id="ARBA00022679"/>
    </source>
</evidence>
<dbReference type="EC" id="2.1.1.37" evidence="1"/>
<dbReference type="GO" id="GO:0003886">
    <property type="term" value="F:DNA (cytosine-5-)-methyltransferase activity"/>
    <property type="evidence" value="ECO:0007669"/>
    <property type="project" value="UniProtKB-EC"/>
</dbReference>
<dbReference type="AlphaFoldDB" id="A0A1W6TLS1"/>
<dbReference type="GO" id="GO:0009307">
    <property type="term" value="P:DNA restriction-modification system"/>
    <property type="evidence" value="ECO:0007669"/>
    <property type="project" value="UniProtKB-KW"/>
</dbReference>